<dbReference type="AlphaFoldDB" id="A0A1H7AKI7"/>
<reference evidence="3" key="1">
    <citation type="submission" date="2016-10" db="EMBL/GenBank/DDBJ databases">
        <authorList>
            <person name="Varghese N."/>
            <person name="Submissions S."/>
        </authorList>
    </citation>
    <scope>NUCLEOTIDE SEQUENCE [LARGE SCALE GENOMIC DNA]</scope>
    <source>
        <strain evidence="3">CGMCC 4.7038</strain>
    </source>
</reference>
<protein>
    <submittedName>
        <fullName evidence="2">Uncharacterized protein</fullName>
    </submittedName>
</protein>
<dbReference type="RefSeq" id="WP_092381016.1">
    <property type="nucleotide sequence ID" value="NZ_BOPI01000002.1"/>
</dbReference>
<gene>
    <name evidence="2" type="ORF">SAMN05443287_106196</name>
</gene>
<evidence type="ECO:0000256" key="1">
    <source>
        <dbReference type="SAM" id="MobiDB-lite"/>
    </source>
</evidence>
<name>A0A1H7AKI7_9ACTN</name>
<accession>A0A1H7AKI7</accession>
<evidence type="ECO:0000313" key="2">
    <source>
        <dbReference type="EMBL" id="SEJ66109.1"/>
    </source>
</evidence>
<evidence type="ECO:0000313" key="3">
    <source>
        <dbReference type="Proteomes" id="UP000198707"/>
    </source>
</evidence>
<feature type="compositionally biased region" description="Basic and acidic residues" evidence="1">
    <location>
        <begin position="1"/>
        <end position="11"/>
    </location>
</feature>
<dbReference type="STRING" id="1144548.SAMN05443287_106196"/>
<dbReference type="Proteomes" id="UP000198707">
    <property type="component" value="Unassembled WGS sequence"/>
</dbReference>
<keyword evidence="3" id="KW-1185">Reference proteome</keyword>
<organism evidence="2 3">
    <name type="scientific">Micromonospora phaseoli</name>
    <dbReference type="NCBI Taxonomy" id="1144548"/>
    <lineage>
        <taxon>Bacteria</taxon>
        <taxon>Bacillati</taxon>
        <taxon>Actinomycetota</taxon>
        <taxon>Actinomycetes</taxon>
        <taxon>Micromonosporales</taxon>
        <taxon>Micromonosporaceae</taxon>
        <taxon>Micromonospora</taxon>
    </lineage>
</organism>
<feature type="region of interest" description="Disordered" evidence="1">
    <location>
        <begin position="1"/>
        <end position="26"/>
    </location>
</feature>
<sequence length="73" mass="8022">MKKTKDSRIKPIQEAGGHKRLNPAKGDRALADLYRKITEAKQKATALAALQVDNGPSVRADVAKRFPALRQGR</sequence>
<dbReference type="EMBL" id="FNYV01000006">
    <property type="protein sequence ID" value="SEJ66109.1"/>
    <property type="molecule type" value="Genomic_DNA"/>
</dbReference>
<proteinExistence type="predicted"/>